<organism evidence="1 2">
    <name type="scientific">Candidatus Finniella inopinata</name>
    <dbReference type="NCBI Taxonomy" id="1696036"/>
    <lineage>
        <taxon>Bacteria</taxon>
        <taxon>Pseudomonadati</taxon>
        <taxon>Pseudomonadota</taxon>
        <taxon>Alphaproteobacteria</taxon>
        <taxon>Holosporales</taxon>
        <taxon>Candidatus Paracaedibacteraceae</taxon>
        <taxon>Candidatus Finniella</taxon>
    </lineage>
</organism>
<accession>A0A4Q7DNN2</accession>
<gene>
    <name evidence="1" type="ORF">EQU50_02670</name>
</gene>
<evidence type="ECO:0000313" key="1">
    <source>
        <dbReference type="EMBL" id="RZI46506.1"/>
    </source>
</evidence>
<dbReference type="RefSeq" id="WP_130153608.1">
    <property type="nucleotide sequence ID" value="NZ_SCFB01000004.1"/>
</dbReference>
<evidence type="ECO:0000313" key="2">
    <source>
        <dbReference type="Proteomes" id="UP000293550"/>
    </source>
</evidence>
<dbReference type="Proteomes" id="UP000293550">
    <property type="component" value="Unassembled WGS sequence"/>
</dbReference>
<reference evidence="1 2" key="1">
    <citation type="submission" date="2018-10" db="EMBL/GenBank/DDBJ databases">
        <title>An updated phylogeny of the Alphaproteobacteria reveals that the parasitic Rickettsiales and Holosporales have independent origins.</title>
        <authorList>
            <person name="Munoz-Gomez S.A."/>
            <person name="Hess S."/>
            <person name="Burger G."/>
            <person name="Lang B.F."/>
            <person name="Susko E."/>
            <person name="Slamovits C.H."/>
            <person name="Roger A.J."/>
        </authorList>
    </citation>
    <scope>NUCLEOTIDE SEQUENCE [LARGE SCALE GENOMIC DNA]</scope>
    <source>
        <strain evidence="1">HOLO01</strain>
    </source>
</reference>
<comment type="caution">
    <text evidence="1">The sequence shown here is derived from an EMBL/GenBank/DDBJ whole genome shotgun (WGS) entry which is preliminary data.</text>
</comment>
<keyword evidence="2" id="KW-1185">Reference proteome</keyword>
<sequence length="81" mass="9300">MIHLFCFQAFAGETDELLIRPKQIALVECYSALKTDQTIIEFVKTVGRFPSQVYSCVVSLYYLSIGYPLGPNPNLSQFRYR</sequence>
<name>A0A4Q7DNN2_9PROT</name>
<dbReference type="EMBL" id="SCFB01000004">
    <property type="protein sequence ID" value="RZI46506.1"/>
    <property type="molecule type" value="Genomic_DNA"/>
</dbReference>
<dbReference type="AlphaFoldDB" id="A0A4Q7DNN2"/>
<protein>
    <submittedName>
        <fullName evidence="1">Uncharacterized protein</fullName>
    </submittedName>
</protein>
<proteinExistence type="predicted"/>